<dbReference type="SUPFAM" id="SSF53335">
    <property type="entry name" value="S-adenosyl-L-methionine-dependent methyltransferases"/>
    <property type="match status" value="1"/>
</dbReference>
<keyword evidence="2" id="KW-1185">Reference proteome</keyword>
<organism evidence="1 2">
    <name type="scientific">Rickenella mellea</name>
    <dbReference type="NCBI Taxonomy" id="50990"/>
    <lineage>
        <taxon>Eukaryota</taxon>
        <taxon>Fungi</taxon>
        <taxon>Dikarya</taxon>
        <taxon>Basidiomycota</taxon>
        <taxon>Agaricomycotina</taxon>
        <taxon>Agaricomycetes</taxon>
        <taxon>Hymenochaetales</taxon>
        <taxon>Rickenellaceae</taxon>
        <taxon>Rickenella</taxon>
    </lineage>
</organism>
<protein>
    <submittedName>
        <fullName evidence="1">S-adenosyl-L-methionine-dependent methyltransferase</fullName>
    </submittedName>
</protein>
<dbReference type="Gene3D" id="3.40.50.150">
    <property type="entry name" value="Vaccinia Virus protein VP39"/>
    <property type="match status" value="1"/>
</dbReference>
<sequence>MPSTRGYNNSVPAATADDDEPDFVYDVVENDPDPAYVVTPENEHEFFRVVCDRELNTIQTFYLLPSDQEELRRYAHFHRMMFLVMGSRNYVGPVQQILTAPTRRRKRILDVGTGGGLWCVLAMEMAEEFPNAIVYGADVAPIQPRLVPPNCNFELFDAQRIPFPNEYFDLVHARCVHIGIRNYPEFLREIARVLRPGGIVILAETEINALSEDKMPIEAGHTGGAPGWHALWDQYRRCLAGHGVDTSVPTRLRALLSDTNAFDNIIAQEAAIPIGFWPKGKSNPGLLTIGQYSWMEQDLFLTALRPLFMSYGLTEHRAKVLIEDAQHDLYYPNTRPYTCLHITHARKRSSWSPPSATRYQ</sequence>
<dbReference type="STRING" id="50990.A0A4Y7QAR3"/>
<gene>
    <name evidence="1" type="ORF">BD410DRAFT_851012</name>
</gene>
<dbReference type="VEuPathDB" id="FungiDB:BD410DRAFT_851012"/>
<evidence type="ECO:0000313" key="1">
    <source>
        <dbReference type="EMBL" id="TDL24757.1"/>
    </source>
</evidence>
<accession>A0A4Y7QAR3</accession>
<proteinExistence type="predicted"/>
<name>A0A4Y7QAR3_9AGAM</name>
<reference evidence="1 2" key="1">
    <citation type="submission" date="2018-06" db="EMBL/GenBank/DDBJ databases">
        <title>A transcriptomic atlas of mushroom development highlights an independent origin of complex multicellularity.</title>
        <authorList>
            <consortium name="DOE Joint Genome Institute"/>
            <person name="Krizsan K."/>
            <person name="Almasi E."/>
            <person name="Merenyi Z."/>
            <person name="Sahu N."/>
            <person name="Viragh M."/>
            <person name="Koszo T."/>
            <person name="Mondo S."/>
            <person name="Kiss B."/>
            <person name="Balint B."/>
            <person name="Kues U."/>
            <person name="Barry K."/>
            <person name="Hegedus J.C."/>
            <person name="Henrissat B."/>
            <person name="Johnson J."/>
            <person name="Lipzen A."/>
            <person name="Ohm R."/>
            <person name="Nagy I."/>
            <person name="Pangilinan J."/>
            <person name="Yan J."/>
            <person name="Xiong Y."/>
            <person name="Grigoriev I.V."/>
            <person name="Hibbett D.S."/>
            <person name="Nagy L.G."/>
        </authorList>
    </citation>
    <scope>NUCLEOTIDE SEQUENCE [LARGE SCALE GENOMIC DNA]</scope>
    <source>
        <strain evidence="1 2">SZMC22713</strain>
    </source>
</reference>
<dbReference type="PANTHER" id="PTHR43591:SF24">
    <property type="entry name" value="2-METHOXY-6-POLYPRENYL-1,4-BENZOQUINOL METHYLASE, MITOCHONDRIAL"/>
    <property type="match status" value="1"/>
</dbReference>
<dbReference type="EMBL" id="ML170165">
    <property type="protein sequence ID" value="TDL24757.1"/>
    <property type="molecule type" value="Genomic_DNA"/>
</dbReference>
<dbReference type="GO" id="GO:0032259">
    <property type="term" value="P:methylation"/>
    <property type="evidence" value="ECO:0007669"/>
    <property type="project" value="UniProtKB-KW"/>
</dbReference>
<dbReference type="Proteomes" id="UP000294933">
    <property type="component" value="Unassembled WGS sequence"/>
</dbReference>
<keyword evidence="1" id="KW-0808">Transferase</keyword>
<evidence type="ECO:0000313" key="2">
    <source>
        <dbReference type="Proteomes" id="UP000294933"/>
    </source>
</evidence>
<dbReference type="InterPro" id="IPR029063">
    <property type="entry name" value="SAM-dependent_MTases_sf"/>
</dbReference>
<dbReference type="CDD" id="cd02440">
    <property type="entry name" value="AdoMet_MTases"/>
    <property type="match status" value="1"/>
</dbReference>
<dbReference type="PANTHER" id="PTHR43591">
    <property type="entry name" value="METHYLTRANSFERASE"/>
    <property type="match status" value="1"/>
</dbReference>
<dbReference type="GO" id="GO:0008168">
    <property type="term" value="F:methyltransferase activity"/>
    <property type="evidence" value="ECO:0007669"/>
    <property type="project" value="UniProtKB-KW"/>
</dbReference>
<dbReference type="AlphaFoldDB" id="A0A4Y7QAR3"/>
<keyword evidence="1" id="KW-0489">Methyltransferase</keyword>
<dbReference type="OrthoDB" id="2013972at2759"/>
<dbReference type="Pfam" id="PF13489">
    <property type="entry name" value="Methyltransf_23"/>
    <property type="match status" value="1"/>
</dbReference>